<feature type="compositionally biased region" description="Pro residues" evidence="4">
    <location>
        <begin position="112"/>
        <end position="124"/>
    </location>
</feature>
<evidence type="ECO:0000313" key="7">
    <source>
        <dbReference type="Proteomes" id="UP000248961"/>
    </source>
</evidence>
<dbReference type="GO" id="GO:0061665">
    <property type="term" value="F:SUMO ligase activity"/>
    <property type="evidence" value="ECO:0007669"/>
    <property type="project" value="TreeGrafter"/>
</dbReference>
<protein>
    <recommendedName>
        <fullName evidence="5">SP-RING-type domain-containing protein</fullName>
    </recommendedName>
</protein>
<accession>A0A395HWN6</accession>
<dbReference type="GO" id="GO:0016925">
    <property type="term" value="P:protein sumoylation"/>
    <property type="evidence" value="ECO:0007669"/>
    <property type="project" value="TreeGrafter"/>
</dbReference>
<dbReference type="RefSeq" id="XP_025550412.1">
    <property type="nucleotide sequence ID" value="XM_025692781.1"/>
</dbReference>
<evidence type="ECO:0000256" key="2">
    <source>
        <dbReference type="ARBA" id="ARBA00022771"/>
    </source>
</evidence>
<gene>
    <name evidence="6" type="ORF">BO97DRAFT_370609</name>
</gene>
<dbReference type="STRING" id="1450537.A0A395HWN6"/>
<dbReference type="GeneID" id="37197070"/>
<dbReference type="AlphaFoldDB" id="A0A395HWN6"/>
<evidence type="ECO:0000259" key="5">
    <source>
        <dbReference type="Pfam" id="PF02891"/>
    </source>
</evidence>
<dbReference type="InterPro" id="IPR004181">
    <property type="entry name" value="Znf_MIZ"/>
</dbReference>
<sequence length="537" mass="59200">MTEAVPLSRACMETDMILTLYHVNMGYPPTNTPPSLFGSPSIGASGPPHPGKFIHSPGRPGVLPLPTPPPVGLLSQISPISPISPAAAVSAPQQPLRSPALTPPMARMSVTAPPPRPVPAPTVTPPTQAQPRPRPTPTLASTLLLPSPGKTLSANTMPPHPRDALHQAHLRDPVHQLIKRGPAGEVQEAMLFQYLDSFALTPTPLGRFECQFHWSFNLTQEDAGRLPAPAQMSSGELPHHVRVLMDGQQLYRLRCVSVSPKSKLPIDESTWSLADCVWPSVIYIFVNDTELFVRRKHHHAKDLPLDITSHLRPGENKISLHFIRDADEQKDKLYAIAVEIAQISARESVIALAQTLCADDTRRRIHQRLEAATSHDDNDDDLHVVSDDLVINLVDPFTARVFQQPVRGRSCLHSECFDHETFIHTRAATSGQRPLPNDWRCPICRLDARPQMLVRDEFMADVHKELLRTNQLHDARAIRVARDGSWTVVTEADLPTAKRSSRGLDSPVPKRQKVDTPETVSQVTQTVSEASAVIALD</sequence>
<dbReference type="Proteomes" id="UP000248961">
    <property type="component" value="Unassembled WGS sequence"/>
</dbReference>
<dbReference type="InterPro" id="IPR013083">
    <property type="entry name" value="Znf_RING/FYVE/PHD"/>
</dbReference>
<dbReference type="Gene3D" id="3.30.40.10">
    <property type="entry name" value="Zinc/RING finger domain, C3HC4 (zinc finger)"/>
    <property type="match status" value="1"/>
</dbReference>
<keyword evidence="2" id="KW-0863">Zinc-finger</keyword>
<organism evidence="6 7">
    <name type="scientific">Aspergillus homomorphus (strain CBS 101889)</name>
    <dbReference type="NCBI Taxonomy" id="1450537"/>
    <lineage>
        <taxon>Eukaryota</taxon>
        <taxon>Fungi</taxon>
        <taxon>Dikarya</taxon>
        <taxon>Ascomycota</taxon>
        <taxon>Pezizomycotina</taxon>
        <taxon>Eurotiomycetes</taxon>
        <taxon>Eurotiomycetidae</taxon>
        <taxon>Eurotiales</taxon>
        <taxon>Aspergillaceae</taxon>
        <taxon>Aspergillus</taxon>
        <taxon>Aspergillus subgen. Circumdati</taxon>
    </lineage>
</organism>
<keyword evidence="7" id="KW-1185">Reference proteome</keyword>
<feature type="compositionally biased region" description="Low complexity" evidence="4">
    <location>
        <begin position="125"/>
        <end position="136"/>
    </location>
</feature>
<dbReference type="Pfam" id="PF02891">
    <property type="entry name" value="zf-MIZ"/>
    <property type="match status" value="1"/>
</dbReference>
<dbReference type="GO" id="GO:0000785">
    <property type="term" value="C:chromatin"/>
    <property type="evidence" value="ECO:0007669"/>
    <property type="project" value="TreeGrafter"/>
</dbReference>
<reference evidence="6 7" key="1">
    <citation type="submission" date="2018-02" db="EMBL/GenBank/DDBJ databases">
        <title>The genomes of Aspergillus section Nigri reveals drivers in fungal speciation.</title>
        <authorList>
            <consortium name="DOE Joint Genome Institute"/>
            <person name="Vesth T.C."/>
            <person name="Nybo J."/>
            <person name="Theobald S."/>
            <person name="Brandl J."/>
            <person name="Frisvad J.C."/>
            <person name="Nielsen K.F."/>
            <person name="Lyhne E.K."/>
            <person name="Kogle M.E."/>
            <person name="Kuo A."/>
            <person name="Riley R."/>
            <person name="Clum A."/>
            <person name="Nolan M."/>
            <person name="Lipzen A."/>
            <person name="Salamov A."/>
            <person name="Henrissat B."/>
            <person name="Wiebenga A."/>
            <person name="De vries R.P."/>
            <person name="Grigoriev I.V."/>
            <person name="Mortensen U.H."/>
            <person name="Andersen M.R."/>
            <person name="Baker S.E."/>
        </authorList>
    </citation>
    <scope>NUCLEOTIDE SEQUENCE [LARGE SCALE GENOMIC DNA]</scope>
    <source>
        <strain evidence="6 7">CBS 101889</strain>
    </source>
</reference>
<dbReference type="OrthoDB" id="27975at2759"/>
<feature type="region of interest" description="Disordered" evidence="4">
    <location>
        <begin position="109"/>
        <end position="136"/>
    </location>
</feature>
<evidence type="ECO:0000313" key="6">
    <source>
        <dbReference type="EMBL" id="RAL11258.1"/>
    </source>
</evidence>
<dbReference type="PANTHER" id="PTHR10782">
    <property type="entry name" value="ZINC FINGER MIZ DOMAIN-CONTAINING PROTEIN"/>
    <property type="match status" value="1"/>
</dbReference>
<keyword evidence="1" id="KW-0479">Metal-binding</keyword>
<name>A0A395HWN6_ASPHC</name>
<evidence type="ECO:0000256" key="1">
    <source>
        <dbReference type="ARBA" id="ARBA00022723"/>
    </source>
</evidence>
<dbReference type="GO" id="GO:0008270">
    <property type="term" value="F:zinc ion binding"/>
    <property type="evidence" value="ECO:0007669"/>
    <property type="project" value="UniProtKB-KW"/>
</dbReference>
<evidence type="ECO:0000256" key="3">
    <source>
        <dbReference type="ARBA" id="ARBA00022833"/>
    </source>
</evidence>
<dbReference type="VEuPathDB" id="FungiDB:BO97DRAFT_370609"/>
<dbReference type="EMBL" id="KZ824289">
    <property type="protein sequence ID" value="RAL11258.1"/>
    <property type="molecule type" value="Genomic_DNA"/>
</dbReference>
<keyword evidence="3" id="KW-0862">Zinc</keyword>
<evidence type="ECO:0000256" key="4">
    <source>
        <dbReference type="SAM" id="MobiDB-lite"/>
    </source>
</evidence>
<feature type="region of interest" description="Disordered" evidence="4">
    <location>
        <begin position="497"/>
        <end position="523"/>
    </location>
</feature>
<feature type="domain" description="SP-RING-type" evidence="5">
    <location>
        <begin position="396"/>
        <end position="445"/>
    </location>
</feature>
<proteinExistence type="predicted"/>
<dbReference type="PANTHER" id="PTHR10782:SF4">
    <property type="entry name" value="TONALLI, ISOFORM E"/>
    <property type="match status" value="1"/>
</dbReference>